<dbReference type="Proteomes" id="UP000652761">
    <property type="component" value="Unassembled WGS sequence"/>
</dbReference>
<feature type="transmembrane region" description="Helical" evidence="1">
    <location>
        <begin position="120"/>
        <end position="137"/>
    </location>
</feature>
<evidence type="ECO:0000256" key="2">
    <source>
        <dbReference type="SAM" id="SignalP"/>
    </source>
</evidence>
<keyword evidence="1" id="KW-1133">Transmembrane helix</keyword>
<proteinExistence type="predicted"/>
<accession>A0A843TC12</accession>
<keyword evidence="2" id="KW-0732">Signal</keyword>
<sequence>MAGILRAHGVWVGLALALVVSSLAAGEAGAETRGHAISGEEQGWNLAGSRKVMDACSDLSNPIRMPTDQDGLKEVSFDAALSRHSASTPQKLAVDMGMPRNEQEAAAPADAPSACGSTSLAVSLLMCVGMTLLSLVVA</sequence>
<dbReference type="AlphaFoldDB" id="A0A843TC12"/>
<protein>
    <submittedName>
        <fullName evidence="3">Uncharacterized protein</fullName>
    </submittedName>
</protein>
<evidence type="ECO:0000313" key="3">
    <source>
        <dbReference type="EMBL" id="MQL68121.1"/>
    </source>
</evidence>
<keyword evidence="4" id="KW-1185">Reference proteome</keyword>
<reference evidence="3" key="1">
    <citation type="submission" date="2017-07" db="EMBL/GenBank/DDBJ databases">
        <title>Taro Niue Genome Assembly and Annotation.</title>
        <authorList>
            <person name="Atibalentja N."/>
            <person name="Keating K."/>
            <person name="Fields C.J."/>
        </authorList>
    </citation>
    <scope>NUCLEOTIDE SEQUENCE</scope>
    <source>
        <strain evidence="3">Niue_2</strain>
        <tissue evidence="3">Leaf</tissue>
    </source>
</reference>
<evidence type="ECO:0000313" key="4">
    <source>
        <dbReference type="Proteomes" id="UP000652761"/>
    </source>
</evidence>
<keyword evidence="1" id="KW-0472">Membrane</keyword>
<feature type="chain" id="PRO_5032824283" evidence="2">
    <location>
        <begin position="31"/>
        <end position="138"/>
    </location>
</feature>
<evidence type="ECO:0000256" key="1">
    <source>
        <dbReference type="SAM" id="Phobius"/>
    </source>
</evidence>
<name>A0A843TC12_COLES</name>
<keyword evidence="1" id="KW-0812">Transmembrane</keyword>
<comment type="caution">
    <text evidence="3">The sequence shown here is derived from an EMBL/GenBank/DDBJ whole genome shotgun (WGS) entry which is preliminary data.</text>
</comment>
<feature type="signal peptide" evidence="2">
    <location>
        <begin position="1"/>
        <end position="30"/>
    </location>
</feature>
<gene>
    <name evidence="3" type="ORF">Taro_000376</name>
</gene>
<dbReference type="EMBL" id="NMUH01000008">
    <property type="protein sequence ID" value="MQL68121.1"/>
    <property type="molecule type" value="Genomic_DNA"/>
</dbReference>
<organism evidence="3 4">
    <name type="scientific">Colocasia esculenta</name>
    <name type="common">Wild taro</name>
    <name type="synonym">Arum esculentum</name>
    <dbReference type="NCBI Taxonomy" id="4460"/>
    <lineage>
        <taxon>Eukaryota</taxon>
        <taxon>Viridiplantae</taxon>
        <taxon>Streptophyta</taxon>
        <taxon>Embryophyta</taxon>
        <taxon>Tracheophyta</taxon>
        <taxon>Spermatophyta</taxon>
        <taxon>Magnoliopsida</taxon>
        <taxon>Liliopsida</taxon>
        <taxon>Araceae</taxon>
        <taxon>Aroideae</taxon>
        <taxon>Colocasieae</taxon>
        <taxon>Colocasia</taxon>
    </lineage>
</organism>